<protein>
    <submittedName>
        <fullName evidence="1">Uncharacterized protein</fullName>
    </submittedName>
</protein>
<keyword evidence="2" id="KW-1185">Reference proteome</keyword>
<gene>
    <name evidence="1" type="ORF">BDM02DRAFT_2504713</name>
</gene>
<accession>A0ACB6YY33</accession>
<evidence type="ECO:0000313" key="1">
    <source>
        <dbReference type="EMBL" id="KAF9642192.1"/>
    </source>
</evidence>
<comment type="caution">
    <text evidence="1">The sequence shown here is derived from an EMBL/GenBank/DDBJ whole genome shotgun (WGS) entry which is preliminary data.</text>
</comment>
<sequence>MTARWSNWTWTINIFEVGSILTKIESFHTETEYSTIESFSQTTHRISVSGNDNLGIANIRDSGSLLEEEGQEESFHSHCFSSDGSLFAATHTETVHIWKYTSDGYARWREFPALDDIDDFRFSPTSSSLLGRADGILKLWRFDGPPADDLHGGHGQLFALSRCGGYVAVSHHLDSAIAIINLLSQTPPCVVDTGTEIRELFLTGNVLLALGCETIAAWRLTGEGMVDGVIPGGRAGCGNAIWTTPTRTYQWGVFIQDQTVLIEDGGKEIRAYHTETGEVLKLTQLSPRRPGYYWGTRLLGSEGNRRKCGWGTPSEGGGPLSRNTLREGWVKDLEGSCRLWLPVEWRNPRGIASRSHEGTIVWLSLGGGTFGQVIIKF</sequence>
<reference evidence="1" key="1">
    <citation type="submission" date="2019-10" db="EMBL/GenBank/DDBJ databases">
        <authorList>
            <consortium name="DOE Joint Genome Institute"/>
            <person name="Kuo A."/>
            <person name="Miyauchi S."/>
            <person name="Kiss E."/>
            <person name="Drula E."/>
            <person name="Kohler A."/>
            <person name="Sanchez-Garcia M."/>
            <person name="Andreopoulos B."/>
            <person name="Barry K.W."/>
            <person name="Bonito G."/>
            <person name="Buee M."/>
            <person name="Carver A."/>
            <person name="Chen C."/>
            <person name="Cichocki N."/>
            <person name="Clum A."/>
            <person name="Culley D."/>
            <person name="Crous P.W."/>
            <person name="Fauchery L."/>
            <person name="Girlanda M."/>
            <person name="Hayes R."/>
            <person name="Keri Z."/>
            <person name="Labutti K."/>
            <person name="Lipzen A."/>
            <person name="Lombard V."/>
            <person name="Magnuson J."/>
            <person name="Maillard F."/>
            <person name="Morin E."/>
            <person name="Murat C."/>
            <person name="Nolan M."/>
            <person name="Ohm R."/>
            <person name="Pangilinan J."/>
            <person name="Pereira M."/>
            <person name="Perotto S."/>
            <person name="Peter M."/>
            <person name="Riley R."/>
            <person name="Sitrit Y."/>
            <person name="Stielow B."/>
            <person name="Szollosi G."/>
            <person name="Zifcakova L."/>
            <person name="Stursova M."/>
            <person name="Spatafora J.W."/>
            <person name="Tedersoo L."/>
            <person name="Vaario L.-M."/>
            <person name="Yamada A."/>
            <person name="Yan M."/>
            <person name="Wang P."/>
            <person name="Xu J."/>
            <person name="Bruns T."/>
            <person name="Baldrian P."/>
            <person name="Vilgalys R."/>
            <person name="Henrissat B."/>
            <person name="Grigoriev I.V."/>
            <person name="Hibbett D."/>
            <person name="Nagy L.G."/>
            <person name="Martin F.M."/>
        </authorList>
    </citation>
    <scope>NUCLEOTIDE SEQUENCE</scope>
    <source>
        <strain evidence="1">P2</strain>
    </source>
</reference>
<proteinExistence type="predicted"/>
<organism evidence="1 2">
    <name type="scientific">Thelephora ganbajun</name>
    <name type="common">Ganba fungus</name>
    <dbReference type="NCBI Taxonomy" id="370292"/>
    <lineage>
        <taxon>Eukaryota</taxon>
        <taxon>Fungi</taxon>
        <taxon>Dikarya</taxon>
        <taxon>Basidiomycota</taxon>
        <taxon>Agaricomycotina</taxon>
        <taxon>Agaricomycetes</taxon>
        <taxon>Thelephorales</taxon>
        <taxon>Thelephoraceae</taxon>
        <taxon>Thelephora</taxon>
    </lineage>
</organism>
<dbReference type="Proteomes" id="UP000886501">
    <property type="component" value="Unassembled WGS sequence"/>
</dbReference>
<name>A0ACB6YY33_THEGA</name>
<evidence type="ECO:0000313" key="2">
    <source>
        <dbReference type="Proteomes" id="UP000886501"/>
    </source>
</evidence>
<dbReference type="EMBL" id="MU118618">
    <property type="protein sequence ID" value="KAF9642192.1"/>
    <property type="molecule type" value="Genomic_DNA"/>
</dbReference>
<reference evidence="1" key="2">
    <citation type="journal article" date="2020" name="Nat. Commun.">
        <title>Large-scale genome sequencing of mycorrhizal fungi provides insights into the early evolution of symbiotic traits.</title>
        <authorList>
            <person name="Miyauchi S."/>
            <person name="Kiss E."/>
            <person name="Kuo A."/>
            <person name="Drula E."/>
            <person name="Kohler A."/>
            <person name="Sanchez-Garcia M."/>
            <person name="Morin E."/>
            <person name="Andreopoulos B."/>
            <person name="Barry K.W."/>
            <person name="Bonito G."/>
            <person name="Buee M."/>
            <person name="Carver A."/>
            <person name="Chen C."/>
            <person name="Cichocki N."/>
            <person name="Clum A."/>
            <person name="Culley D."/>
            <person name="Crous P.W."/>
            <person name="Fauchery L."/>
            <person name="Girlanda M."/>
            <person name="Hayes R.D."/>
            <person name="Keri Z."/>
            <person name="LaButti K."/>
            <person name="Lipzen A."/>
            <person name="Lombard V."/>
            <person name="Magnuson J."/>
            <person name="Maillard F."/>
            <person name="Murat C."/>
            <person name="Nolan M."/>
            <person name="Ohm R.A."/>
            <person name="Pangilinan J."/>
            <person name="Pereira M.F."/>
            <person name="Perotto S."/>
            <person name="Peter M."/>
            <person name="Pfister S."/>
            <person name="Riley R."/>
            <person name="Sitrit Y."/>
            <person name="Stielow J.B."/>
            <person name="Szollosi G."/>
            <person name="Zifcakova L."/>
            <person name="Stursova M."/>
            <person name="Spatafora J.W."/>
            <person name="Tedersoo L."/>
            <person name="Vaario L.M."/>
            <person name="Yamada A."/>
            <person name="Yan M."/>
            <person name="Wang P."/>
            <person name="Xu J."/>
            <person name="Bruns T."/>
            <person name="Baldrian P."/>
            <person name="Vilgalys R."/>
            <person name="Dunand C."/>
            <person name="Henrissat B."/>
            <person name="Grigoriev I.V."/>
            <person name="Hibbett D."/>
            <person name="Nagy L.G."/>
            <person name="Martin F.M."/>
        </authorList>
    </citation>
    <scope>NUCLEOTIDE SEQUENCE</scope>
    <source>
        <strain evidence="1">P2</strain>
    </source>
</reference>